<feature type="domain" description="6-phosphogluconate dehydrogenase NADP-binding" evidence="4">
    <location>
        <begin position="4"/>
        <end position="162"/>
    </location>
</feature>
<dbReference type="PANTHER" id="PTHR22981">
    <property type="entry name" value="3-HYDROXYISOBUTYRATE DEHYDROGENASE-RELATED"/>
    <property type="match status" value="1"/>
</dbReference>
<protein>
    <recommendedName>
        <fullName evidence="8">3-hydroxyisobutyrate dehydrogenase</fullName>
    </recommendedName>
</protein>
<dbReference type="Pfam" id="PF03446">
    <property type="entry name" value="NAD_binding_2"/>
    <property type="match status" value="1"/>
</dbReference>
<dbReference type="Gene3D" id="1.10.1040.10">
    <property type="entry name" value="N-(1-d-carboxylethyl)-l-norvaline Dehydrogenase, domain 2"/>
    <property type="match status" value="1"/>
</dbReference>
<accession>A0A085V8H9</accession>
<dbReference type="EMBL" id="JPQT01000101">
    <property type="protein sequence ID" value="KFE51742.1"/>
    <property type="molecule type" value="Genomic_DNA"/>
</dbReference>
<dbReference type="RefSeq" id="WP_047574678.1">
    <property type="nucleotide sequence ID" value="NZ_JPQT01000101.1"/>
</dbReference>
<proteinExistence type="predicted"/>
<dbReference type="InterPro" id="IPR015815">
    <property type="entry name" value="HIBADH-related"/>
</dbReference>
<dbReference type="InterPro" id="IPR008927">
    <property type="entry name" value="6-PGluconate_DH-like_C_sf"/>
</dbReference>
<dbReference type="GO" id="GO:0051287">
    <property type="term" value="F:NAD binding"/>
    <property type="evidence" value="ECO:0007669"/>
    <property type="project" value="InterPro"/>
</dbReference>
<organism evidence="6 7">
    <name type="scientific">Pseudomonas syringae</name>
    <dbReference type="NCBI Taxonomy" id="317"/>
    <lineage>
        <taxon>Bacteria</taxon>
        <taxon>Pseudomonadati</taxon>
        <taxon>Pseudomonadota</taxon>
        <taxon>Gammaproteobacteria</taxon>
        <taxon>Pseudomonadales</taxon>
        <taxon>Pseudomonadaceae</taxon>
        <taxon>Pseudomonas</taxon>
    </lineage>
</organism>
<dbReference type="GO" id="GO:0016616">
    <property type="term" value="F:oxidoreductase activity, acting on the CH-OH group of donors, NAD or NADP as acceptor"/>
    <property type="evidence" value="ECO:0007669"/>
    <property type="project" value="TreeGrafter"/>
</dbReference>
<feature type="domain" description="3-hydroxyisobutyrate dehydrogenase-like NAD-binding" evidence="5">
    <location>
        <begin position="166"/>
        <end position="284"/>
    </location>
</feature>
<dbReference type="Gene3D" id="3.40.50.720">
    <property type="entry name" value="NAD(P)-binding Rossmann-like Domain"/>
    <property type="match status" value="1"/>
</dbReference>
<dbReference type="SUPFAM" id="SSF48179">
    <property type="entry name" value="6-phosphogluconate dehydrogenase C-terminal domain-like"/>
    <property type="match status" value="1"/>
</dbReference>
<evidence type="ECO:0000259" key="4">
    <source>
        <dbReference type="Pfam" id="PF03446"/>
    </source>
</evidence>
<evidence type="ECO:0008006" key="8">
    <source>
        <dbReference type="Google" id="ProtNLM"/>
    </source>
</evidence>
<evidence type="ECO:0000256" key="3">
    <source>
        <dbReference type="PIRSR" id="PIRSR000103-1"/>
    </source>
</evidence>
<dbReference type="AlphaFoldDB" id="A0A085V8H9"/>
<evidence type="ECO:0000259" key="5">
    <source>
        <dbReference type="Pfam" id="PF14833"/>
    </source>
</evidence>
<reference evidence="6 7" key="1">
    <citation type="submission" date="2014-07" db="EMBL/GenBank/DDBJ databases">
        <title>Draft Genome Sequences of Environmental Pseudomonas syringae strains.</title>
        <authorList>
            <person name="Baltrus D.A."/>
            <person name="Berge O."/>
            <person name="Morris C."/>
        </authorList>
    </citation>
    <scope>NUCLEOTIDE SEQUENCE [LARGE SCALE GENOMIC DNA]</scope>
    <source>
        <strain evidence="6 7">CEB003</strain>
    </source>
</reference>
<evidence type="ECO:0000313" key="7">
    <source>
        <dbReference type="Proteomes" id="UP000028643"/>
    </source>
</evidence>
<comment type="caution">
    <text evidence="6">The sequence shown here is derived from an EMBL/GenBank/DDBJ whole genome shotgun (WGS) entry which is preliminary data.</text>
</comment>
<dbReference type="PANTHER" id="PTHR22981:SF7">
    <property type="entry name" value="3-HYDROXYISOBUTYRATE DEHYDROGENASE, MITOCHONDRIAL"/>
    <property type="match status" value="1"/>
</dbReference>
<keyword evidence="1" id="KW-0560">Oxidoreductase</keyword>
<dbReference type="InterPro" id="IPR013328">
    <property type="entry name" value="6PGD_dom2"/>
</dbReference>
<name>A0A085V8H9_PSESX</name>
<gene>
    <name evidence="6" type="ORF">IV02_11205</name>
</gene>
<dbReference type="InterPro" id="IPR036291">
    <property type="entry name" value="NAD(P)-bd_dom_sf"/>
</dbReference>
<dbReference type="PIRSF" id="PIRSF000103">
    <property type="entry name" value="HIBADH"/>
    <property type="match status" value="1"/>
</dbReference>
<evidence type="ECO:0000256" key="2">
    <source>
        <dbReference type="ARBA" id="ARBA00023027"/>
    </source>
</evidence>
<dbReference type="PATRIC" id="fig|317.174.peg.2297"/>
<dbReference type="Proteomes" id="UP000028643">
    <property type="component" value="Unassembled WGS sequence"/>
</dbReference>
<evidence type="ECO:0000256" key="1">
    <source>
        <dbReference type="ARBA" id="ARBA00023002"/>
    </source>
</evidence>
<evidence type="ECO:0000313" key="6">
    <source>
        <dbReference type="EMBL" id="KFE51742.1"/>
    </source>
</evidence>
<dbReference type="SUPFAM" id="SSF51735">
    <property type="entry name" value="NAD(P)-binding Rossmann-fold domains"/>
    <property type="match status" value="1"/>
</dbReference>
<keyword evidence="2" id="KW-0520">NAD</keyword>
<dbReference type="GO" id="GO:0050661">
    <property type="term" value="F:NADP binding"/>
    <property type="evidence" value="ECO:0007669"/>
    <property type="project" value="InterPro"/>
</dbReference>
<sequence length="303" mass="31883">MTVTIGFIGLGTMGGRMASWLVKTGYRVIVHDVNSAAMDVLCNAGAHPAVSAKDVADKAEIICTSLPSPKVLDHVMFGENGVIYGRAVRTVIDLSTSGPQAIQEVARRLAVSEITLIDAPVSGNPQGAGEGKLTLMVSGDENRIAEVKSVLETLGQRVVIVGKSPGLGQYMKLVNNFLSATALAASAEAIVMGVKAGLDPDRIIEVLNNGSGKNSATLDKVPNDVLTGKFDHGFSIGLLYKDVKLYAEEADALNVPTWIGASVRQLWAQSQLLSGSSADCTRIFDLFEAWTAIQVRGSNAANT</sequence>
<feature type="active site" evidence="3">
    <location>
        <position position="172"/>
    </location>
</feature>
<dbReference type="InterPro" id="IPR029154">
    <property type="entry name" value="HIBADH-like_NADP-bd"/>
</dbReference>
<dbReference type="Pfam" id="PF14833">
    <property type="entry name" value="NAD_binding_11"/>
    <property type="match status" value="1"/>
</dbReference>
<dbReference type="InterPro" id="IPR006115">
    <property type="entry name" value="6PGDH_NADP-bd"/>
</dbReference>